<dbReference type="PRINTS" id="PR00834">
    <property type="entry name" value="PROTEASES2C"/>
</dbReference>
<proteinExistence type="predicted"/>
<dbReference type="Proteomes" id="UP001157133">
    <property type="component" value="Unassembled WGS sequence"/>
</dbReference>
<keyword evidence="1" id="KW-0732">Signal</keyword>
<evidence type="ECO:0008006" key="4">
    <source>
        <dbReference type="Google" id="ProtNLM"/>
    </source>
</evidence>
<dbReference type="InterPro" id="IPR009003">
    <property type="entry name" value="Peptidase_S1_PA"/>
</dbReference>
<feature type="signal peptide" evidence="1">
    <location>
        <begin position="1"/>
        <end position="18"/>
    </location>
</feature>
<dbReference type="Pfam" id="PF13365">
    <property type="entry name" value="Trypsin_2"/>
    <property type="match status" value="1"/>
</dbReference>
<dbReference type="SUPFAM" id="SSF50494">
    <property type="entry name" value="Trypsin-like serine proteases"/>
    <property type="match status" value="1"/>
</dbReference>
<dbReference type="PANTHER" id="PTHR43019">
    <property type="entry name" value="SERINE ENDOPROTEASE DEGS"/>
    <property type="match status" value="1"/>
</dbReference>
<reference evidence="2 3" key="1">
    <citation type="submission" date="2023-03" db="EMBL/GenBank/DDBJ databases">
        <title>Draft genome sequence of Thalassotalea eurytherma JCM 18482T.</title>
        <authorList>
            <person name="Sawabe T."/>
        </authorList>
    </citation>
    <scope>NUCLEOTIDE SEQUENCE [LARGE SCALE GENOMIC DNA]</scope>
    <source>
        <strain evidence="2 3">JCM 18482</strain>
    </source>
</reference>
<organism evidence="2 3">
    <name type="scientific">Thalassotalea eurytherma</name>
    <dbReference type="NCBI Taxonomy" id="1144278"/>
    <lineage>
        <taxon>Bacteria</taxon>
        <taxon>Pseudomonadati</taxon>
        <taxon>Pseudomonadota</taxon>
        <taxon>Gammaproteobacteria</taxon>
        <taxon>Alteromonadales</taxon>
        <taxon>Colwelliaceae</taxon>
        <taxon>Thalassotalea</taxon>
    </lineage>
</organism>
<comment type="caution">
    <text evidence="2">The sequence shown here is derived from an EMBL/GenBank/DDBJ whole genome shotgun (WGS) entry which is preliminary data.</text>
</comment>
<dbReference type="RefSeq" id="WP_284206121.1">
    <property type="nucleotide sequence ID" value="NZ_BSSU01000001.1"/>
</dbReference>
<protein>
    <recommendedName>
        <fullName evidence="4">Serine protease</fullName>
    </recommendedName>
</protein>
<evidence type="ECO:0000313" key="3">
    <source>
        <dbReference type="Proteomes" id="UP001157133"/>
    </source>
</evidence>
<evidence type="ECO:0000313" key="2">
    <source>
        <dbReference type="EMBL" id="GLX80806.1"/>
    </source>
</evidence>
<dbReference type="Gene3D" id="2.40.10.120">
    <property type="match status" value="1"/>
</dbReference>
<name>A0ABQ6H1P4_9GAMM</name>
<dbReference type="InterPro" id="IPR001940">
    <property type="entry name" value="Peptidase_S1C"/>
</dbReference>
<gene>
    <name evidence="2" type="ORF">theurythT_02580</name>
</gene>
<keyword evidence="3" id="KW-1185">Reference proteome</keyword>
<dbReference type="EMBL" id="BSSU01000001">
    <property type="protein sequence ID" value="GLX80806.1"/>
    <property type="molecule type" value="Genomic_DNA"/>
</dbReference>
<evidence type="ECO:0000256" key="1">
    <source>
        <dbReference type="SAM" id="SignalP"/>
    </source>
</evidence>
<feature type="chain" id="PRO_5047519631" description="Serine protease" evidence="1">
    <location>
        <begin position="19"/>
        <end position="419"/>
    </location>
</feature>
<accession>A0ABQ6H1P4</accession>
<sequence>MKRVFCLLFAILSISVNAKEQAGQIFEQLAPSLYQIKIIELVSGEKATIGSAFQITKGGLIATNYHVVSGYARHPEKYKMEYLDNDGNKGELSLESVDIINDLALVKKLDDEVSQNPIFEISQQAPLKGEELFSLGNPHDLGMIVVPGTYNGLLPDSFTDKIHFTGSINSGMSGGPVVNGDLKVVGINVATSGNSIGFLIPHDKLQALYNEYLVEPPTDITGQIAQQLKAHQAKLIEEVLVSNWLQKPLGKGSIPTIDAPFIRCWGDSNADKESALLLSAVASCSLEDNTYIENNFFTGHLVMEYRYLSAKDISDTKFYHLYNQKILSARAYNKVQKDDVTEFSCQHDIISPENQTMTQKAVFCARAYKDFPELYDVIYLSASVDKNQQALISNFTLSGVKQESAFAFMEKFIEAVAWQ</sequence>
<dbReference type="PANTHER" id="PTHR43019:SF23">
    <property type="entry name" value="PROTEASE DO-LIKE 5, CHLOROPLASTIC"/>
    <property type="match status" value="1"/>
</dbReference>